<keyword evidence="3" id="KW-1185">Reference proteome</keyword>
<proteinExistence type="predicted"/>
<evidence type="ECO:0000313" key="3">
    <source>
        <dbReference type="Proteomes" id="UP001447188"/>
    </source>
</evidence>
<evidence type="ECO:0000313" key="2">
    <source>
        <dbReference type="EMBL" id="KAL0638923.1"/>
    </source>
</evidence>
<name>A0ABR3GSL9_9PEZI</name>
<sequence length="332" mass="37424">MSLFLTRKNCGFSEDDFADFCRYTTQRLQEPRNLIGLQSIGQTTQQELREAWHNWLDFFIDNDIGEYYWGQGTARIWRYPADRPKIRDFVKTAVMLVSRAIRNENKVINTSLLPSNNNSPTPVNSLEGALTVEDAPKQRKRNLQECVSGPPNLSSRLSSTETPNHSPMLGSVETTTTFILEDGPQRQKRGKFRNTTVIDIDSDSEPPTASGATVSSNPSPTPTPRSKFIEKVVHHPLSDHNEDQSDFVLETTIAGSSEIRLIHCSKNHPLDLFVRGVRTKYGLRPDQEIVGIRVKSGQKTFKLDLGEARDWMYVSTVIMKNGAKGEMVISIK</sequence>
<evidence type="ECO:0000256" key="1">
    <source>
        <dbReference type="SAM" id="MobiDB-lite"/>
    </source>
</evidence>
<gene>
    <name evidence="2" type="ORF">Q9L58_001974</name>
</gene>
<comment type="caution">
    <text evidence="2">The sequence shown here is derived from an EMBL/GenBank/DDBJ whole genome shotgun (WGS) entry which is preliminary data.</text>
</comment>
<feature type="compositionally biased region" description="Polar residues" evidence="1">
    <location>
        <begin position="151"/>
        <end position="165"/>
    </location>
</feature>
<feature type="region of interest" description="Disordered" evidence="1">
    <location>
        <begin position="138"/>
        <end position="226"/>
    </location>
</feature>
<protein>
    <submittedName>
        <fullName evidence="2">Uncharacterized protein</fullName>
    </submittedName>
</protein>
<accession>A0ABR3GSL9</accession>
<dbReference type="Proteomes" id="UP001447188">
    <property type="component" value="Unassembled WGS sequence"/>
</dbReference>
<organism evidence="2 3">
    <name type="scientific">Discina gigas</name>
    <dbReference type="NCBI Taxonomy" id="1032678"/>
    <lineage>
        <taxon>Eukaryota</taxon>
        <taxon>Fungi</taxon>
        <taxon>Dikarya</taxon>
        <taxon>Ascomycota</taxon>
        <taxon>Pezizomycotina</taxon>
        <taxon>Pezizomycetes</taxon>
        <taxon>Pezizales</taxon>
        <taxon>Discinaceae</taxon>
        <taxon>Discina</taxon>
    </lineage>
</organism>
<dbReference type="EMBL" id="JBBBZM010000016">
    <property type="protein sequence ID" value="KAL0638923.1"/>
    <property type="molecule type" value="Genomic_DNA"/>
</dbReference>
<reference evidence="2 3" key="1">
    <citation type="submission" date="2024-02" db="EMBL/GenBank/DDBJ databases">
        <title>Discinaceae phylogenomics.</title>
        <authorList>
            <person name="Dirks A.C."/>
            <person name="James T.Y."/>
        </authorList>
    </citation>
    <scope>NUCLEOTIDE SEQUENCE [LARGE SCALE GENOMIC DNA]</scope>
    <source>
        <strain evidence="2 3">ACD0624</strain>
    </source>
</reference>